<name>A0A8S5V883_9CAUD</name>
<dbReference type="InterPro" id="IPR009363">
    <property type="entry name" value="Phage_Mu_Gp16"/>
</dbReference>
<dbReference type="EMBL" id="BK016219">
    <property type="protein sequence ID" value="DAG02924.1"/>
    <property type="molecule type" value="Genomic_DNA"/>
</dbReference>
<organism evidence="1">
    <name type="scientific">Myoviridae sp. ctf4L13</name>
    <dbReference type="NCBI Taxonomy" id="2825147"/>
    <lineage>
        <taxon>Viruses</taxon>
        <taxon>Duplodnaviria</taxon>
        <taxon>Heunggongvirae</taxon>
        <taxon>Uroviricota</taxon>
        <taxon>Caudoviricetes</taxon>
    </lineage>
</organism>
<proteinExistence type="predicted"/>
<evidence type="ECO:0008006" key="2">
    <source>
        <dbReference type="Google" id="ProtNLM"/>
    </source>
</evidence>
<sequence>MSERDSVQKIYGIAAVLGMVESGNHEDALHQLVYGMTGKDSVRSLSEAERKSVAAELRKRLRKEYPSYHPSKEEFAGKMTARQKSKAWALLYELERITPSPVSIQERMAGVVQKGLQITASAADPLRWVSLADGSRLIEQLKRYVQHAKKGGDAE</sequence>
<reference evidence="1" key="1">
    <citation type="journal article" date="2021" name="Proc. Natl. Acad. Sci. U.S.A.">
        <title>A Catalog of Tens of Thousands of Viruses from Human Metagenomes Reveals Hidden Associations with Chronic Diseases.</title>
        <authorList>
            <person name="Tisza M.J."/>
            <person name="Buck C.B."/>
        </authorList>
    </citation>
    <scope>NUCLEOTIDE SEQUENCE</scope>
    <source>
        <strain evidence="1">Ctf4L13</strain>
    </source>
</reference>
<dbReference type="Pfam" id="PF06252">
    <property type="entry name" value="GemA"/>
    <property type="match status" value="1"/>
</dbReference>
<evidence type="ECO:0000313" key="1">
    <source>
        <dbReference type="EMBL" id="DAG02924.1"/>
    </source>
</evidence>
<accession>A0A8S5V883</accession>
<protein>
    <recommendedName>
        <fullName evidence="2">Regulatory protein GemA</fullName>
    </recommendedName>
</protein>